<dbReference type="RefSeq" id="WP_344709335.1">
    <property type="nucleotide sequence ID" value="NZ_BAAAZD010000001.1"/>
</dbReference>
<name>A0ABP7RVZ5_9SPHN</name>
<feature type="domain" description="HTH hxlR-type" evidence="4">
    <location>
        <begin position="10"/>
        <end position="107"/>
    </location>
</feature>
<feature type="domain" description="HTH hxlR-type" evidence="4">
    <location>
        <begin position="169"/>
        <end position="267"/>
    </location>
</feature>
<evidence type="ECO:0000313" key="6">
    <source>
        <dbReference type="Proteomes" id="UP001501310"/>
    </source>
</evidence>
<evidence type="ECO:0000256" key="2">
    <source>
        <dbReference type="ARBA" id="ARBA00023125"/>
    </source>
</evidence>
<evidence type="ECO:0000256" key="3">
    <source>
        <dbReference type="ARBA" id="ARBA00023163"/>
    </source>
</evidence>
<keyword evidence="2" id="KW-0238">DNA-binding</keyword>
<dbReference type="Pfam" id="PF01638">
    <property type="entry name" value="HxlR"/>
    <property type="match status" value="2"/>
</dbReference>
<dbReference type="PANTHER" id="PTHR33204">
    <property type="entry name" value="TRANSCRIPTIONAL REGULATOR, MARR FAMILY"/>
    <property type="match status" value="1"/>
</dbReference>
<evidence type="ECO:0000259" key="4">
    <source>
        <dbReference type="PROSITE" id="PS51118"/>
    </source>
</evidence>
<dbReference type="PANTHER" id="PTHR33204:SF36">
    <property type="entry name" value="TRANSCRIPTIONAL REGULATORY PROTEIN"/>
    <property type="match status" value="1"/>
</dbReference>
<evidence type="ECO:0000313" key="5">
    <source>
        <dbReference type="EMBL" id="GAA4002768.1"/>
    </source>
</evidence>
<dbReference type="InterPro" id="IPR036390">
    <property type="entry name" value="WH_DNA-bd_sf"/>
</dbReference>
<organism evidence="5 6">
    <name type="scientific">Sphingomonas humi</name>
    <dbReference type="NCBI Taxonomy" id="335630"/>
    <lineage>
        <taxon>Bacteria</taxon>
        <taxon>Pseudomonadati</taxon>
        <taxon>Pseudomonadota</taxon>
        <taxon>Alphaproteobacteria</taxon>
        <taxon>Sphingomonadales</taxon>
        <taxon>Sphingomonadaceae</taxon>
        <taxon>Sphingomonas</taxon>
    </lineage>
</organism>
<comment type="caution">
    <text evidence="5">The sequence shown here is derived from an EMBL/GenBank/DDBJ whole genome shotgun (WGS) entry which is preliminary data.</text>
</comment>
<dbReference type="EMBL" id="BAAAZD010000001">
    <property type="protein sequence ID" value="GAA4002768.1"/>
    <property type="molecule type" value="Genomic_DNA"/>
</dbReference>
<evidence type="ECO:0000256" key="1">
    <source>
        <dbReference type="ARBA" id="ARBA00023015"/>
    </source>
</evidence>
<protein>
    <submittedName>
        <fullName evidence="5">Helix-turn-helix domain-containing protein</fullName>
    </submittedName>
</protein>
<dbReference type="InterPro" id="IPR036388">
    <property type="entry name" value="WH-like_DNA-bd_sf"/>
</dbReference>
<keyword evidence="1" id="KW-0805">Transcription regulation</keyword>
<keyword evidence="6" id="KW-1185">Reference proteome</keyword>
<accession>A0ABP7RVZ5</accession>
<dbReference type="PROSITE" id="PS51118">
    <property type="entry name" value="HTH_HXLR"/>
    <property type="match status" value="2"/>
</dbReference>
<dbReference type="Gene3D" id="1.10.10.10">
    <property type="entry name" value="Winged helix-like DNA-binding domain superfamily/Winged helix DNA-binding domain"/>
    <property type="match status" value="2"/>
</dbReference>
<dbReference type="SUPFAM" id="SSF46785">
    <property type="entry name" value="Winged helix' DNA-binding domain"/>
    <property type="match status" value="2"/>
</dbReference>
<dbReference type="InterPro" id="IPR002577">
    <property type="entry name" value="HTH_HxlR"/>
</dbReference>
<proteinExistence type="predicted"/>
<reference evidence="6" key="1">
    <citation type="journal article" date="2019" name="Int. J. Syst. Evol. Microbiol.">
        <title>The Global Catalogue of Microorganisms (GCM) 10K type strain sequencing project: providing services to taxonomists for standard genome sequencing and annotation.</title>
        <authorList>
            <consortium name="The Broad Institute Genomics Platform"/>
            <consortium name="The Broad Institute Genome Sequencing Center for Infectious Disease"/>
            <person name="Wu L."/>
            <person name="Ma J."/>
        </authorList>
    </citation>
    <scope>NUCLEOTIDE SEQUENCE [LARGE SCALE GENOMIC DNA]</scope>
    <source>
        <strain evidence="6">JCM 16603</strain>
    </source>
</reference>
<gene>
    <name evidence="5" type="ORF">GCM10022211_12720</name>
</gene>
<sequence length="312" mass="35302">MNAPTLIRTCSVWRALEVVGDTPILLILEASWLGARKYDELRSRTGLLNALLSDRLKRLVAAGLMERQLYCERPPRYAYVMTPKGRDVYWTSLMMLRWEQKCGETRNKISVVLTHKSCGKEFAPEPACGSCGETIDATEVEWAEGPGVGLMAPLYSRRRQQRGSSAGATSLLDQAAQLMGDRWASLIMRSIFTGITRFEDIRMDTAMATNILTERLQWLQSVGVIRQRPDPASPGRNEYRVTRKGVEYFPVLLMLLRWGDQYYVSPEGPPLLLTHKVCGKPLDPKVVCSECRQPLKPDEVDYAVIEHPRDAR</sequence>
<keyword evidence="3" id="KW-0804">Transcription</keyword>
<dbReference type="Proteomes" id="UP001501310">
    <property type="component" value="Unassembled WGS sequence"/>
</dbReference>